<sequence>MLVITPAWQISLECVLEKEEHDLGRILLDCRVELYVAELRRRLRLAWELLRVMLANILIRLIGWMAAVESAEIPHSARPRHFGANPESMMVDSTSQQNW</sequence>
<evidence type="ECO:0000313" key="2">
    <source>
        <dbReference type="Proteomes" id="UP000827872"/>
    </source>
</evidence>
<comment type="caution">
    <text evidence="1">The sequence shown here is derived from an EMBL/GenBank/DDBJ whole genome shotgun (WGS) entry which is preliminary data.</text>
</comment>
<accession>A0ACB8G7A8</accession>
<gene>
    <name evidence="1" type="ORF">K3G42_005515</name>
</gene>
<protein>
    <submittedName>
        <fullName evidence="1">Uncharacterized protein</fullName>
    </submittedName>
</protein>
<proteinExistence type="predicted"/>
<evidence type="ECO:0000313" key="1">
    <source>
        <dbReference type="EMBL" id="KAH8015558.1"/>
    </source>
</evidence>
<dbReference type="Proteomes" id="UP000827872">
    <property type="component" value="Linkage Group LG01"/>
</dbReference>
<name>A0ACB8G7A8_9SAUR</name>
<dbReference type="EMBL" id="CM037614">
    <property type="protein sequence ID" value="KAH8015558.1"/>
    <property type="molecule type" value="Genomic_DNA"/>
</dbReference>
<keyword evidence="2" id="KW-1185">Reference proteome</keyword>
<reference evidence="1" key="1">
    <citation type="submission" date="2021-08" db="EMBL/GenBank/DDBJ databases">
        <title>The first chromosome-level gecko genome reveals the dynamic sex chromosomes of Neotropical dwarf geckos (Sphaerodactylidae: Sphaerodactylus).</title>
        <authorList>
            <person name="Pinto B.J."/>
            <person name="Keating S.E."/>
            <person name="Gamble T."/>
        </authorList>
    </citation>
    <scope>NUCLEOTIDE SEQUENCE</scope>
    <source>
        <strain evidence="1">TG3544</strain>
    </source>
</reference>
<organism evidence="1 2">
    <name type="scientific">Sphaerodactylus townsendi</name>
    <dbReference type="NCBI Taxonomy" id="933632"/>
    <lineage>
        <taxon>Eukaryota</taxon>
        <taxon>Metazoa</taxon>
        <taxon>Chordata</taxon>
        <taxon>Craniata</taxon>
        <taxon>Vertebrata</taxon>
        <taxon>Euteleostomi</taxon>
        <taxon>Lepidosauria</taxon>
        <taxon>Squamata</taxon>
        <taxon>Bifurcata</taxon>
        <taxon>Gekkota</taxon>
        <taxon>Sphaerodactylidae</taxon>
        <taxon>Sphaerodactylus</taxon>
    </lineage>
</organism>